<dbReference type="Gene3D" id="1.10.240.10">
    <property type="entry name" value="Tyrosyl-Transfer RNA Synthetase"/>
    <property type="match status" value="1"/>
</dbReference>
<accession>A0A7V4U0D6</accession>
<comment type="caution">
    <text evidence="11">The sequence shown here is derived from an EMBL/GenBank/DDBJ whole genome shotgun (WGS) entry which is preliminary data.</text>
</comment>
<dbReference type="FunFam" id="1.10.240.10:FF:000005">
    <property type="entry name" value="Tryptophan--tRNA ligase"/>
    <property type="match status" value="1"/>
</dbReference>
<dbReference type="InterPro" id="IPR002305">
    <property type="entry name" value="aa-tRNA-synth_Ic"/>
</dbReference>
<dbReference type="SUPFAM" id="SSF52374">
    <property type="entry name" value="Nucleotidylyl transferase"/>
    <property type="match status" value="1"/>
</dbReference>
<dbReference type="EC" id="6.1.1.2" evidence="2 9"/>
<dbReference type="NCBIfam" id="TIGR00233">
    <property type="entry name" value="trpS"/>
    <property type="match status" value="1"/>
</dbReference>
<dbReference type="PRINTS" id="PR01039">
    <property type="entry name" value="TRNASYNTHTRP"/>
</dbReference>
<gene>
    <name evidence="11" type="primary">trpS</name>
    <name evidence="11" type="ORF">ENK44_04755</name>
</gene>
<evidence type="ECO:0000256" key="5">
    <source>
        <dbReference type="ARBA" id="ARBA00022840"/>
    </source>
</evidence>
<protein>
    <recommendedName>
        <fullName evidence="2 9">Tryptophan--tRNA ligase</fullName>
        <ecNumber evidence="2 9">6.1.1.2</ecNumber>
    </recommendedName>
</protein>
<dbReference type="CDD" id="cd00806">
    <property type="entry name" value="TrpRS_core"/>
    <property type="match status" value="1"/>
</dbReference>
<dbReference type="EMBL" id="DRQG01000040">
    <property type="protein sequence ID" value="HGY54987.1"/>
    <property type="molecule type" value="Genomic_DNA"/>
</dbReference>
<dbReference type="InterPro" id="IPR001412">
    <property type="entry name" value="aa-tRNA-synth_I_CS"/>
</dbReference>
<dbReference type="InterPro" id="IPR050203">
    <property type="entry name" value="Trp-tRNA_synthetase"/>
</dbReference>
<sequence length="325" mass="37125">MAKKRILSGMRPSGRLHLGNYAGALENWVKLQDEFDCFYFVADWHALTTNPAAAFEVEENTYNMIIDWLAVGINPENPIFIQSKVKEHAELHLIFSMLITTARLERNPTLKEQVRDLNTENMIYGHLGYPVLQAADILMYKANVVPVGEDQAPHVEITREIARKFNQTYGEVFPEPETRLTTFSRLPGLDGRKMGKSNNNFILLSDPEEEIRKKVRTAVTDPQKVRRNDPGHPDVCNVFTYHQKFNPDEVPQIRKDCESGVLGCVDCKNNCAAKIAAYFEPVRERRSHYEQHPDEVQDIVRSGLKKAKTVAEATMDEVHRAMRMG</sequence>
<dbReference type="Gene3D" id="3.40.50.620">
    <property type="entry name" value="HUPs"/>
    <property type="match status" value="1"/>
</dbReference>
<dbReference type="PANTHER" id="PTHR43766">
    <property type="entry name" value="TRYPTOPHAN--TRNA LIGASE, MITOCHONDRIAL"/>
    <property type="match status" value="1"/>
</dbReference>
<evidence type="ECO:0000256" key="7">
    <source>
        <dbReference type="ARBA" id="ARBA00023146"/>
    </source>
</evidence>
<dbReference type="GO" id="GO:0006436">
    <property type="term" value="P:tryptophanyl-tRNA aminoacylation"/>
    <property type="evidence" value="ECO:0007669"/>
    <property type="project" value="UniProtKB-UniRule"/>
</dbReference>
<comment type="similarity">
    <text evidence="1 10">Belongs to the class-I aminoacyl-tRNA synthetase family.</text>
</comment>
<dbReference type="GO" id="GO:0004830">
    <property type="term" value="F:tryptophan-tRNA ligase activity"/>
    <property type="evidence" value="ECO:0007669"/>
    <property type="project" value="UniProtKB-UniRule"/>
</dbReference>
<evidence type="ECO:0000256" key="6">
    <source>
        <dbReference type="ARBA" id="ARBA00022917"/>
    </source>
</evidence>
<evidence type="ECO:0000256" key="4">
    <source>
        <dbReference type="ARBA" id="ARBA00022741"/>
    </source>
</evidence>
<evidence type="ECO:0000313" key="11">
    <source>
        <dbReference type="EMBL" id="HGY54987.1"/>
    </source>
</evidence>
<organism evidence="11">
    <name type="scientific">Caldithrix abyssi</name>
    <dbReference type="NCBI Taxonomy" id="187145"/>
    <lineage>
        <taxon>Bacteria</taxon>
        <taxon>Pseudomonadati</taxon>
        <taxon>Calditrichota</taxon>
        <taxon>Calditrichia</taxon>
        <taxon>Calditrichales</taxon>
        <taxon>Calditrichaceae</taxon>
        <taxon>Caldithrix</taxon>
    </lineage>
</organism>
<keyword evidence="4 10" id="KW-0547">Nucleotide-binding</keyword>
<evidence type="ECO:0000256" key="1">
    <source>
        <dbReference type="ARBA" id="ARBA00005594"/>
    </source>
</evidence>
<keyword evidence="5 10" id="KW-0067">ATP-binding</keyword>
<dbReference type="Proteomes" id="UP000885779">
    <property type="component" value="Unassembled WGS sequence"/>
</dbReference>
<evidence type="ECO:0000256" key="2">
    <source>
        <dbReference type="ARBA" id="ARBA00013161"/>
    </source>
</evidence>
<keyword evidence="3 10" id="KW-0436">Ligase</keyword>
<evidence type="ECO:0000256" key="3">
    <source>
        <dbReference type="ARBA" id="ARBA00022598"/>
    </source>
</evidence>
<keyword evidence="6 10" id="KW-0648">Protein biosynthesis</keyword>
<evidence type="ECO:0000256" key="9">
    <source>
        <dbReference type="NCBIfam" id="TIGR00233"/>
    </source>
</evidence>
<dbReference type="InterPro" id="IPR014729">
    <property type="entry name" value="Rossmann-like_a/b/a_fold"/>
</dbReference>
<dbReference type="InterPro" id="IPR002306">
    <property type="entry name" value="Trp-tRNA-ligase"/>
</dbReference>
<keyword evidence="7 10" id="KW-0030">Aminoacyl-tRNA synthetase</keyword>
<dbReference type="Pfam" id="PF00579">
    <property type="entry name" value="tRNA-synt_1b"/>
    <property type="match status" value="1"/>
</dbReference>
<dbReference type="PROSITE" id="PS00178">
    <property type="entry name" value="AA_TRNA_LIGASE_I"/>
    <property type="match status" value="1"/>
</dbReference>
<comment type="catalytic activity">
    <reaction evidence="8">
        <text>tRNA(Trp) + L-tryptophan + ATP = L-tryptophyl-tRNA(Trp) + AMP + diphosphate + H(+)</text>
        <dbReference type="Rhea" id="RHEA:24080"/>
        <dbReference type="Rhea" id="RHEA-COMP:9671"/>
        <dbReference type="Rhea" id="RHEA-COMP:9705"/>
        <dbReference type="ChEBI" id="CHEBI:15378"/>
        <dbReference type="ChEBI" id="CHEBI:30616"/>
        <dbReference type="ChEBI" id="CHEBI:33019"/>
        <dbReference type="ChEBI" id="CHEBI:57912"/>
        <dbReference type="ChEBI" id="CHEBI:78442"/>
        <dbReference type="ChEBI" id="CHEBI:78535"/>
        <dbReference type="ChEBI" id="CHEBI:456215"/>
        <dbReference type="EC" id="6.1.1.2"/>
    </reaction>
</comment>
<proteinExistence type="inferred from homology"/>
<evidence type="ECO:0000256" key="8">
    <source>
        <dbReference type="ARBA" id="ARBA00049929"/>
    </source>
</evidence>
<dbReference type="GO" id="GO:0005829">
    <property type="term" value="C:cytosol"/>
    <property type="evidence" value="ECO:0007669"/>
    <property type="project" value="TreeGrafter"/>
</dbReference>
<dbReference type="GO" id="GO:0005524">
    <property type="term" value="F:ATP binding"/>
    <property type="evidence" value="ECO:0007669"/>
    <property type="project" value="UniProtKB-KW"/>
</dbReference>
<dbReference type="AlphaFoldDB" id="A0A7V4U0D6"/>
<evidence type="ECO:0000256" key="10">
    <source>
        <dbReference type="RuleBase" id="RU363036"/>
    </source>
</evidence>
<name>A0A7V4U0D6_CALAY</name>
<dbReference type="PANTHER" id="PTHR43766:SF1">
    <property type="entry name" value="TRYPTOPHAN--TRNA LIGASE, MITOCHONDRIAL"/>
    <property type="match status" value="1"/>
</dbReference>
<reference evidence="11" key="1">
    <citation type="journal article" date="2020" name="mSystems">
        <title>Genome- and Community-Level Interaction Insights into Carbon Utilization and Element Cycling Functions of Hydrothermarchaeota in Hydrothermal Sediment.</title>
        <authorList>
            <person name="Zhou Z."/>
            <person name="Liu Y."/>
            <person name="Xu W."/>
            <person name="Pan J."/>
            <person name="Luo Z.H."/>
            <person name="Li M."/>
        </authorList>
    </citation>
    <scope>NUCLEOTIDE SEQUENCE [LARGE SCALE GENOMIC DNA]</scope>
    <source>
        <strain evidence="11">HyVt-577</strain>
    </source>
</reference>